<gene>
    <name evidence="3" type="ORF">TanjilG_25504</name>
</gene>
<evidence type="ECO:0000313" key="3">
    <source>
        <dbReference type="EMBL" id="OIV94442.1"/>
    </source>
</evidence>
<feature type="transmembrane region" description="Helical" evidence="2">
    <location>
        <begin position="42"/>
        <end position="59"/>
    </location>
</feature>
<keyword evidence="2" id="KW-0812">Transmembrane</keyword>
<evidence type="ECO:0000256" key="2">
    <source>
        <dbReference type="SAM" id="Phobius"/>
    </source>
</evidence>
<feature type="compositionally biased region" description="Basic and acidic residues" evidence="1">
    <location>
        <begin position="18"/>
        <end position="28"/>
    </location>
</feature>
<accession>A0A4P1QT44</accession>
<sequence>MHRQSLGSPSSKLHNHGVNKEEQEEPPKSHRLSSPPLTPHKFVHFIPIITLLCFFVLYLSSHPLSPSDLEQFPRLKHPYHHDPLVREIGDKIEEHYMDGKGGDVLALRTLRNLQQIRLHRKLADF</sequence>
<feature type="region of interest" description="Disordered" evidence="1">
    <location>
        <begin position="1"/>
        <end position="35"/>
    </location>
</feature>
<reference evidence="3 4" key="1">
    <citation type="journal article" date="2017" name="Plant Biotechnol. J.">
        <title>A comprehensive draft genome sequence for lupin (Lupinus angustifolius), an emerging health food: insights into plant-microbe interactions and legume evolution.</title>
        <authorList>
            <person name="Hane J.K."/>
            <person name="Ming Y."/>
            <person name="Kamphuis L.G."/>
            <person name="Nelson M.N."/>
            <person name="Garg G."/>
            <person name="Atkins C.A."/>
            <person name="Bayer P.E."/>
            <person name="Bravo A."/>
            <person name="Bringans S."/>
            <person name="Cannon S."/>
            <person name="Edwards D."/>
            <person name="Foley R."/>
            <person name="Gao L.L."/>
            <person name="Harrison M.J."/>
            <person name="Huang W."/>
            <person name="Hurgobin B."/>
            <person name="Li S."/>
            <person name="Liu C.W."/>
            <person name="McGrath A."/>
            <person name="Morahan G."/>
            <person name="Murray J."/>
            <person name="Weller J."/>
            <person name="Jian J."/>
            <person name="Singh K.B."/>
        </authorList>
    </citation>
    <scope>NUCLEOTIDE SEQUENCE [LARGE SCALE GENOMIC DNA]</scope>
    <source>
        <strain evidence="4">cv. Tanjil</strain>
        <tissue evidence="3">Whole plant</tissue>
    </source>
</reference>
<dbReference type="PANTHER" id="PTHR35297">
    <property type="entry name" value="PROTEIN, PUTATIVE-RELATED"/>
    <property type="match status" value="1"/>
</dbReference>
<evidence type="ECO:0000313" key="4">
    <source>
        <dbReference type="Proteomes" id="UP000188354"/>
    </source>
</evidence>
<dbReference type="STRING" id="3871.A0A4P1QT44"/>
<keyword evidence="4" id="KW-1185">Reference proteome</keyword>
<name>A0A4P1QT44_LUPAN</name>
<evidence type="ECO:0000256" key="1">
    <source>
        <dbReference type="SAM" id="MobiDB-lite"/>
    </source>
</evidence>
<organism evidence="3 4">
    <name type="scientific">Lupinus angustifolius</name>
    <name type="common">Narrow-leaved blue lupine</name>
    <dbReference type="NCBI Taxonomy" id="3871"/>
    <lineage>
        <taxon>Eukaryota</taxon>
        <taxon>Viridiplantae</taxon>
        <taxon>Streptophyta</taxon>
        <taxon>Embryophyta</taxon>
        <taxon>Tracheophyta</taxon>
        <taxon>Spermatophyta</taxon>
        <taxon>Magnoliopsida</taxon>
        <taxon>eudicotyledons</taxon>
        <taxon>Gunneridae</taxon>
        <taxon>Pentapetalae</taxon>
        <taxon>rosids</taxon>
        <taxon>fabids</taxon>
        <taxon>Fabales</taxon>
        <taxon>Fabaceae</taxon>
        <taxon>Papilionoideae</taxon>
        <taxon>50 kb inversion clade</taxon>
        <taxon>genistoids sensu lato</taxon>
        <taxon>core genistoids</taxon>
        <taxon>Genisteae</taxon>
        <taxon>Lupinus</taxon>
    </lineage>
</organism>
<dbReference type="KEGG" id="lang:109331308"/>
<protein>
    <submittedName>
        <fullName evidence="3">Uncharacterized protein</fullName>
    </submittedName>
</protein>
<dbReference type="OrthoDB" id="783427at2759"/>
<dbReference type="Gramene" id="OIV94442">
    <property type="protein sequence ID" value="OIV94442"/>
    <property type="gene ID" value="TanjilG_25504"/>
</dbReference>
<dbReference type="AlphaFoldDB" id="A0A4P1QT44"/>
<proteinExistence type="predicted"/>
<dbReference type="PANTHER" id="PTHR35297:SF2">
    <property type="entry name" value="PROTEIN, PUTATIVE-RELATED"/>
    <property type="match status" value="1"/>
</dbReference>
<dbReference type="EMBL" id="CM007377">
    <property type="protein sequence ID" value="OIV94442.1"/>
    <property type="molecule type" value="Genomic_DNA"/>
</dbReference>
<keyword evidence="2" id="KW-1133">Transmembrane helix</keyword>
<feature type="compositionally biased region" description="Polar residues" evidence="1">
    <location>
        <begin position="1"/>
        <end position="12"/>
    </location>
</feature>
<keyword evidence="2" id="KW-0472">Membrane</keyword>
<dbReference type="Proteomes" id="UP000188354">
    <property type="component" value="Chromosome LG17"/>
</dbReference>